<comment type="caution">
    <text evidence="1">The sequence shown here is derived from an EMBL/GenBank/DDBJ whole genome shotgun (WGS) entry which is preliminary data.</text>
</comment>
<organism evidence="1 2">
    <name type="scientific">Mycena sanguinolenta</name>
    <dbReference type="NCBI Taxonomy" id="230812"/>
    <lineage>
        <taxon>Eukaryota</taxon>
        <taxon>Fungi</taxon>
        <taxon>Dikarya</taxon>
        <taxon>Basidiomycota</taxon>
        <taxon>Agaricomycotina</taxon>
        <taxon>Agaricomycetes</taxon>
        <taxon>Agaricomycetidae</taxon>
        <taxon>Agaricales</taxon>
        <taxon>Marasmiineae</taxon>
        <taxon>Mycenaceae</taxon>
        <taxon>Mycena</taxon>
    </lineage>
</organism>
<name>A0A8H6U3T2_9AGAR</name>
<gene>
    <name evidence="1" type="ORF">MSAN_02474400</name>
</gene>
<accession>A0A8H6U3T2</accession>
<sequence length="127" mass="13997">MVSAIAAAEQKYLAAVESGLLSESDTNATGVMLAMLQDKVSTMREASLRSSLSWRATLSDILTGHTFAVLQCIWEVRNLQTHIEILGEVKLRTKLRAKRLEPLQTVSLPPPHQSLVALGGWWRVNST</sequence>
<dbReference type="OrthoDB" id="3028291at2759"/>
<keyword evidence="2" id="KW-1185">Reference proteome</keyword>
<dbReference type="AlphaFoldDB" id="A0A8H6U3T2"/>
<proteinExistence type="predicted"/>
<evidence type="ECO:0000313" key="1">
    <source>
        <dbReference type="EMBL" id="KAF7328656.1"/>
    </source>
</evidence>
<dbReference type="Proteomes" id="UP000623467">
    <property type="component" value="Unassembled WGS sequence"/>
</dbReference>
<protein>
    <submittedName>
        <fullName evidence="1">Uncharacterized protein</fullName>
    </submittedName>
</protein>
<dbReference type="EMBL" id="JACAZH010000072">
    <property type="protein sequence ID" value="KAF7328656.1"/>
    <property type="molecule type" value="Genomic_DNA"/>
</dbReference>
<evidence type="ECO:0000313" key="2">
    <source>
        <dbReference type="Proteomes" id="UP000623467"/>
    </source>
</evidence>
<reference evidence="1" key="1">
    <citation type="submission" date="2020-05" db="EMBL/GenBank/DDBJ databases">
        <title>Mycena genomes resolve the evolution of fungal bioluminescence.</title>
        <authorList>
            <person name="Tsai I.J."/>
        </authorList>
    </citation>
    <scope>NUCLEOTIDE SEQUENCE</scope>
    <source>
        <strain evidence="1">160909Yilan</strain>
    </source>
</reference>